<keyword evidence="11" id="KW-0413">Isomerase</keyword>
<evidence type="ECO:0000256" key="4">
    <source>
        <dbReference type="ARBA" id="ARBA00022763"/>
    </source>
</evidence>
<dbReference type="SUPFAM" id="SSF52540">
    <property type="entry name" value="P-loop containing nucleoside triphosphate hydrolases"/>
    <property type="match status" value="2"/>
</dbReference>
<dbReference type="Pfam" id="PF19833">
    <property type="entry name" value="RecG_dom3_C"/>
    <property type="match status" value="1"/>
</dbReference>
<dbReference type="InterPro" id="IPR027417">
    <property type="entry name" value="P-loop_NTPase"/>
</dbReference>
<comment type="similarity">
    <text evidence="1 15">Belongs to the helicase family. RecG subfamily.</text>
</comment>
<dbReference type="CDD" id="cd04488">
    <property type="entry name" value="RecG_wedge_OBF"/>
    <property type="match status" value="1"/>
</dbReference>
<evidence type="ECO:0000256" key="15">
    <source>
        <dbReference type="RuleBase" id="RU363016"/>
    </source>
</evidence>
<accession>A0ABX2PM58</accession>
<sequence length="696" mass="75967">MSGRPEQLFPLFAGLETLDGVGPKTAQVMAQTGVECPRDVLFSLPYAVVDRRRRDTIQGADVPTTLTVEVTVGTHVPSRNKGGAYRVHVEDSQADFQLVFFHARGDYLKKVLPQGARRVISGKLELFDGMAQMVHPDHMLPVEEAGEIPEFEPVYHLTQGLTQKVAFKAARSALSRAPELAEWIDPAQVAQQKWPDWVSAIQAAHNPQGADDVALYAPARERLAYDELLAHQLTLALARLRERKARGIVSVGTGGLQSKVLANLPYRPTGAQTRAIEEISADMASESRMNRLLQGDVGAGKTLVAFMALLVAVEAGGQGVMMAPTEILARQHLEGLRPLAEEAGAVLEILTGRDKGAERRAKLEALKRGDIQILVGTHAVFQSDVEFDALRLAVVDEQHRFGVRQRMELSDKGQGADVLVMTATPIPRSLALAQYGDMDVSVLDEKPPGRKPIKTAVISTQRMDEVVAHLRQAIEEGRQCYWVCPLVDESEVSDLTAAEERFKRLRAILGDDTVGLVHGQMPPADKDAAMKAFQTGQTKVLVATTVIEVGVNVPNASIMVIERAEIFGLAQLHQLRGRVGRGEADSTCLLMYQPPISEGGRKRLEVLRETEDGFRISETDLQMRGAGDLIGTAQSGLPKFRIADLERQAGLMAVAQSDARALLNADPQLKSERGKAARVLLWLMKQDQAIRLISVG</sequence>
<keyword evidence="8" id="KW-0238">DNA-binding</keyword>
<dbReference type="SUPFAM" id="SSF50249">
    <property type="entry name" value="Nucleic acid-binding proteins"/>
    <property type="match status" value="1"/>
</dbReference>
<protein>
    <recommendedName>
        <fullName evidence="2 15">ATP-dependent DNA helicase RecG</fullName>
        <ecNumber evidence="13 15">5.6.2.4</ecNumber>
    </recommendedName>
</protein>
<keyword evidence="9 15" id="KW-0233">DNA recombination</keyword>
<dbReference type="RefSeq" id="WP_176862430.1">
    <property type="nucleotide sequence ID" value="NZ_JABXWT010000002.1"/>
</dbReference>
<dbReference type="Pfam" id="PF00271">
    <property type="entry name" value="Helicase_C"/>
    <property type="match status" value="1"/>
</dbReference>
<evidence type="ECO:0000256" key="13">
    <source>
        <dbReference type="ARBA" id="ARBA00034808"/>
    </source>
</evidence>
<evidence type="ECO:0000256" key="3">
    <source>
        <dbReference type="ARBA" id="ARBA00022741"/>
    </source>
</evidence>
<evidence type="ECO:0000256" key="5">
    <source>
        <dbReference type="ARBA" id="ARBA00022801"/>
    </source>
</evidence>
<evidence type="ECO:0000256" key="12">
    <source>
        <dbReference type="ARBA" id="ARBA00034617"/>
    </source>
</evidence>
<dbReference type="SMART" id="SM00490">
    <property type="entry name" value="HELICc"/>
    <property type="match status" value="1"/>
</dbReference>
<evidence type="ECO:0000313" key="18">
    <source>
        <dbReference type="EMBL" id="NVO55193.1"/>
    </source>
</evidence>
<comment type="function">
    <text evidence="15">Plays a critical role in recombination and DNA repair. Helps process Holliday junction intermediates to mature products by catalyzing branch migration. Has replication fork regression activity, unwinds stalled or blocked replication forks to make a HJ that can be resolved. Has a DNA unwinding activity characteristic of a DNA helicase with 3'-5' polarity.</text>
</comment>
<dbReference type="Gene3D" id="2.40.50.140">
    <property type="entry name" value="Nucleic acid-binding proteins"/>
    <property type="match status" value="1"/>
</dbReference>
<dbReference type="PANTHER" id="PTHR47964">
    <property type="entry name" value="ATP-DEPENDENT DNA HELICASE HOMOLOG RECG, CHLOROPLASTIC"/>
    <property type="match status" value="1"/>
</dbReference>
<dbReference type="GO" id="GO:0004386">
    <property type="term" value="F:helicase activity"/>
    <property type="evidence" value="ECO:0007669"/>
    <property type="project" value="UniProtKB-KW"/>
</dbReference>
<dbReference type="EC" id="5.6.2.4" evidence="13 15"/>
<dbReference type="NCBIfam" id="NF008168">
    <property type="entry name" value="PRK10917.2-2"/>
    <property type="match status" value="1"/>
</dbReference>
<keyword evidence="7 15" id="KW-0067">ATP-binding</keyword>
<dbReference type="InterPro" id="IPR047112">
    <property type="entry name" value="RecG/Mfd"/>
</dbReference>
<dbReference type="InterPro" id="IPR014001">
    <property type="entry name" value="Helicase_ATP-bd"/>
</dbReference>
<dbReference type="NCBIfam" id="TIGR00643">
    <property type="entry name" value="recG"/>
    <property type="match status" value="1"/>
</dbReference>
<reference evidence="18 19" key="1">
    <citation type="submission" date="2020-06" db="EMBL/GenBank/DDBJ databases">
        <authorList>
            <person name="Cao W.R."/>
        </authorList>
    </citation>
    <scope>NUCLEOTIDE SEQUENCE [LARGE SCALE GENOMIC DNA]</scope>
    <source>
        <strain evidence="18 19">B1Z28</strain>
    </source>
</reference>
<proteinExistence type="inferred from homology"/>
<evidence type="ECO:0000256" key="9">
    <source>
        <dbReference type="ARBA" id="ARBA00023172"/>
    </source>
</evidence>
<dbReference type="InterPro" id="IPR012340">
    <property type="entry name" value="NA-bd_OB-fold"/>
</dbReference>
<dbReference type="InterPro" id="IPR045562">
    <property type="entry name" value="RecG_dom3_C"/>
</dbReference>
<dbReference type="CDD" id="cd17992">
    <property type="entry name" value="DEXHc_RecG"/>
    <property type="match status" value="1"/>
</dbReference>
<evidence type="ECO:0000256" key="8">
    <source>
        <dbReference type="ARBA" id="ARBA00023125"/>
    </source>
</evidence>
<dbReference type="NCBIfam" id="NF008165">
    <property type="entry name" value="PRK10917.1-3"/>
    <property type="match status" value="1"/>
</dbReference>
<evidence type="ECO:0000256" key="7">
    <source>
        <dbReference type="ARBA" id="ARBA00022840"/>
    </source>
</evidence>
<evidence type="ECO:0000256" key="1">
    <source>
        <dbReference type="ARBA" id="ARBA00007504"/>
    </source>
</evidence>
<evidence type="ECO:0000256" key="10">
    <source>
        <dbReference type="ARBA" id="ARBA00023204"/>
    </source>
</evidence>
<comment type="caution">
    <text evidence="18">The sequence shown here is derived from an EMBL/GenBank/DDBJ whole genome shotgun (WGS) entry which is preliminary data.</text>
</comment>
<dbReference type="SMART" id="SM00487">
    <property type="entry name" value="DEXDc"/>
    <property type="match status" value="1"/>
</dbReference>
<organism evidence="18 19">
    <name type="scientific">Ruegeria haliotis</name>
    <dbReference type="NCBI Taxonomy" id="2747601"/>
    <lineage>
        <taxon>Bacteria</taxon>
        <taxon>Pseudomonadati</taxon>
        <taxon>Pseudomonadota</taxon>
        <taxon>Alphaproteobacteria</taxon>
        <taxon>Rhodobacterales</taxon>
        <taxon>Roseobacteraceae</taxon>
        <taxon>Ruegeria</taxon>
    </lineage>
</organism>
<keyword evidence="10 15" id="KW-0234">DNA repair</keyword>
<dbReference type="EMBL" id="JABXWT010000002">
    <property type="protein sequence ID" value="NVO55193.1"/>
    <property type="molecule type" value="Genomic_DNA"/>
</dbReference>
<keyword evidence="19" id="KW-1185">Reference proteome</keyword>
<dbReference type="PROSITE" id="PS51194">
    <property type="entry name" value="HELICASE_CTER"/>
    <property type="match status" value="1"/>
</dbReference>
<feature type="domain" description="Helicase C-terminal" evidence="17">
    <location>
        <begin position="469"/>
        <end position="622"/>
    </location>
</feature>
<name>A0ABX2PM58_9RHOB</name>
<dbReference type="NCBIfam" id="NF008164">
    <property type="entry name" value="PRK10917.1-2"/>
    <property type="match status" value="1"/>
</dbReference>
<dbReference type="PANTHER" id="PTHR47964:SF1">
    <property type="entry name" value="ATP-DEPENDENT DNA HELICASE HOMOLOG RECG, CHLOROPLASTIC"/>
    <property type="match status" value="1"/>
</dbReference>
<evidence type="ECO:0000256" key="11">
    <source>
        <dbReference type="ARBA" id="ARBA00023235"/>
    </source>
</evidence>
<dbReference type="Pfam" id="PF00270">
    <property type="entry name" value="DEAD"/>
    <property type="match status" value="1"/>
</dbReference>
<comment type="catalytic activity">
    <reaction evidence="14 15">
        <text>ATP + H2O = ADP + phosphate + H(+)</text>
        <dbReference type="Rhea" id="RHEA:13065"/>
        <dbReference type="ChEBI" id="CHEBI:15377"/>
        <dbReference type="ChEBI" id="CHEBI:15378"/>
        <dbReference type="ChEBI" id="CHEBI:30616"/>
        <dbReference type="ChEBI" id="CHEBI:43474"/>
        <dbReference type="ChEBI" id="CHEBI:456216"/>
        <dbReference type="EC" id="5.6.2.4"/>
    </reaction>
</comment>
<evidence type="ECO:0000256" key="14">
    <source>
        <dbReference type="ARBA" id="ARBA00048988"/>
    </source>
</evidence>
<dbReference type="Pfam" id="PF17191">
    <property type="entry name" value="RecG_wedge"/>
    <property type="match status" value="1"/>
</dbReference>
<dbReference type="InterPro" id="IPR033454">
    <property type="entry name" value="RecG_wedge"/>
</dbReference>
<evidence type="ECO:0000256" key="6">
    <source>
        <dbReference type="ARBA" id="ARBA00022806"/>
    </source>
</evidence>
<keyword evidence="5 15" id="KW-0378">Hydrolase</keyword>
<evidence type="ECO:0000256" key="2">
    <source>
        <dbReference type="ARBA" id="ARBA00017846"/>
    </source>
</evidence>
<evidence type="ECO:0000259" key="16">
    <source>
        <dbReference type="PROSITE" id="PS51192"/>
    </source>
</evidence>
<dbReference type="InterPro" id="IPR011545">
    <property type="entry name" value="DEAD/DEAH_box_helicase_dom"/>
</dbReference>
<dbReference type="InterPro" id="IPR004609">
    <property type="entry name" value="ATP-dep_DNA_helicase_RecG"/>
</dbReference>
<dbReference type="Gene3D" id="3.40.50.300">
    <property type="entry name" value="P-loop containing nucleotide triphosphate hydrolases"/>
    <property type="match status" value="2"/>
</dbReference>
<evidence type="ECO:0000313" key="19">
    <source>
        <dbReference type="Proteomes" id="UP000630805"/>
    </source>
</evidence>
<dbReference type="PROSITE" id="PS51192">
    <property type="entry name" value="HELICASE_ATP_BIND_1"/>
    <property type="match status" value="1"/>
</dbReference>
<dbReference type="Proteomes" id="UP000630805">
    <property type="component" value="Unassembled WGS sequence"/>
</dbReference>
<keyword evidence="4 15" id="KW-0227">DNA damage</keyword>
<keyword evidence="6 15" id="KW-0347">Helicase</keyword>
<dbReference type="InterPro" id="IPR001650">
    <property type="entry name" value="Helicase_C-like"/>
</dbReference>
<comment type="catalytic activity">
    <reaction evidence="12 15">
        <text>Couples ATP hydrolysis with the unwinding of duplex DNA by translocating in the 3'-5' direction.</text>
        <dbReference type="EC" id="5.6.2.4"/>
    </reaction>
</comment>
<keyword evidence="3 15" id="KW-0547">Nucleotide-binding</keyword>
<evidence type="ECO:0000259" key="17">
    <source>
        <dbReference type="PROSITE" id="PS51194"/>
    </source>
</evidence>
<gene>
    <name evidence="18" type="primary">recG</name>
    <name evidence="18" type="ORF">HW561_05250</name>
</gene>
<feature type="domain" description="Helicase ATP-binding" evidence="16">
    <location>
        <begin position="282"/>
        <end position="443"/>
    </location>
</feature>